<dbReference type="Proteomes" id="UP000076717">
    <property type="component" value="Unassembled WGS sequence"/>
</dbReference>
<feature type="region of interest" description="Disordered" evidence="1">
    <location>
        <begin position="55"/>
        <end position="86"/>
    </location>
</feature>
<evidence type="ECO:0000313" key="2">
    <source>
        <dbReference type="EMBL" id="KZX19792.1"/>
    </source>
</evidence>
<feature type="compositionally biased region" description="Basic and acidic residues" evidence="1">
    <location>
        <begin position="244"/>
        <end position="258"/>
    </location>
</feature>
<gene>
    <name evidence="2" type="ORF">ACH61_03108</name>
</gene>
<evidence type="ECO:0000313" key="3">
    <source>
        <dbReference type="Proteomes" id="UP000076717"/>
    </source>
</evidence>
<feature type="region of interest" description="Disordered" evidence="1">
    <location>
        <begin position="153"/>
        <end position="190"/>
    </location>
</feature>
<evidence type="ECO:0000256" key="1">
    <source>
        <dbReference type="SAM" id="MobiDB-lite"/>
    </source>
</evidence>
<protein>
    <submittedName>
        <fullName evidence="2">Uncharacterized protein</fullName>
    </submittedName>
</protein>
<accession>A0A166H232</accession>
<feature type="compositionally biased region" description="Polar residues" evidence="1">
    <location>
        <begin position="320"/>
        <end position="341"/>
    </location>
</feature>
<sequence length="341" mass="37122">MREHAVDDRLLDVGPDRSALRAGRSHRRALLLRRGAELGHVLDGDDDAELPLLLGGGRDDRDGRAASEEPGDLLSRADGGRQADALHRRREQRIEPFERDGEVCAALGRRDGVHLVDDDRLDPAERLPRGRGEHEVERLGGRDQDIRRRLLQHSALGRRGVSGADTDRHRGGCGADALGTETQSGLGDADQRRAEVALDVDSERLERRDVENACAVLRILRWRALHEPVDRPEERGQRLAGAGGRDHEGVRAARDGRPRTLLRGRGRRERSLEPRPGGGGEALEYIRHATILPATSDIARFAGRGHARDAVSGAAGQAKPSRTNAPTSASSAWPTPCATPS</sequence>
<proteinExistence type="predicted"/>
<name>A0A166H232_9MICO</name>
<feature type="region of interest" description="Disordered" evidence="1">
    <location>
        <begin position="303"/>
        <end position="341"/>
    </location>
</feature>
<reference evidence="2 3" key="1">
    <citation type="submission" date="2015-08" db="EMBL/GenBank/DDBJ databases">
        <title>Draft Genome Sequence of Rathayibacter sp. Strain VKM Ac-2596 Isolated from Leaf Gall Induced by Plant-Parasitic Nematodes.</title>
        <authorList>
            <person name="Vasilenko O.V."/>
            <person name="Starodumova I.P."/>
            <person name="Tarlachkov S.V."/>
            <person name="Dorofeeva L.V."/>
            <person name="Evtushenko L.I."/>
        </authorList>
    </citation>
    <scope>NUCLEOTIDE SEQUENCE [LARGE SCALE GENOMIC DNA]</scope>
    <source>
        <strain evidence="2 3">VKM Ac-2596</strain>
    </source>
</reference>
<organism evidence="2 3">
    <name type="scientific">Rathayibacter tanaceti</name>
    <dbReference type="NCBI Taxonomy" id="1671680"/>
    <lineage>
        <taxon>Bacteria</taxon>
        <taxon>Bacillati</taxon>
        <taxon>Actinomycetota</taxon>
        <taxon>Actinomycetes</taxon>
        <taxon>Micrococcales</taxon>
        <taxon>Microbacteriaceae</taxon>
        <taxon>Rathayibacter</taxon>
    </lineage>
</organism>
<dbReference type="AlphaFoldDB" id="A0A166H232"/>
<feature type="compositionally biased region" description="Basic and acidic residues" evidence="1">
    <location>
        <begin position="57"/>
        <end position="67"/>
    </location>
</feature>
<comment type="caution">
    <text evidence="2">The sequence shown here is derived from an EMBL/GenBank/DDBJ whole genome shotgun (WGS) entry which is preliminary data.</text>
</comment>
<feature type="region of interest" description="Disordered" evidence="1">
    <location>
        <begin position="121"/>
        <end position="141"/>
    </location>
</feature>
<dbReference type="EMBL" id="LIIN01000205">
    <property type="protein sequence ID" value="KZX19792.1"/>
    <property type="molecule type" value="Genomic_DNA"/>
</dbReference>
<feature type="region of interest" description="Disordered" evidence="1">
    <location>
        <begin position="230"/>
        <end position="281"/>
    </location>
</feature>
<keyword evidence="3" id="KW-1185">Reference proteome</keyword>